<gene>
    <name evidence="1" type="ORF">G3435_20685</name>
    <name evidence="2" type="ORF">G3436_18925</name>
</gene>
<evidence type="ECO:0000313" key="3">
    <source>
        <dbReference type="Proteomes" id="UP000480410"/>
    </source>
</evidence>
<protein>
    <submittedName>
        <fullName evidence="2">Uncharacterized protein</fullName>
    </submittedName>
</protein>
<evidence type="ECO:0000313" key="2">
    <source>
        <dbReference type="EMBL" id="NER65561.1"/>
    </source>
</evidence>
<dbReference type="RefSeq" id="WP_243667216.1">
    <property type="nucleotide sequence ID" value="NZ_JAAHBU010000290.1"/>
</dbReference>
<name>A0A6B3NWQ7_9PSED</name>
<evidence type="ECO:0000313" key="1">
    <source>
        <dbReference type="EMBL" id="NER61714.1"/>
    </source>
</evidence>
<dbReference type="Proteomes" id="UP000482634">
    <property type="component" value="Unassembled WGS sequence"/>
</dbReference>
<keyword evidence="4" id="KW-1185">Reference proteome</keyword>
<dbReference type="AlphaFoldDB" id="A0A6B3NWQ7"/>
<sequence length="117" mass="13108">MTVEFEESGMHFGPFEGAACFPIETSDIYKSLQANMKIVEFVLARSHGNEVAELLFVEAKSTVPRDAAPFMDEIRQKLTNALVLITAILLERHGPENKRALPADFQRIRLSSVAFKL</sequence>
<reference evidence="3 4" key="1">
    <citation type="submission" date="2020-02" db="EMBL/GenBank/DDBJ databases">
        <title>Broccoli isolated Pseudomonas sp.</title>
        <authorList>
            <person name="Fujikawa T."/>
            <person name="Sawada H."/>
        </authorList>
    </citation>
    <scope>NUCLEOTIDE SEQUENCE [LARGE SCALE GENOMIC DNA]</scope>
    <source>
        <strain evidence="2 4">MAFF212427</strain>
        <strain evidence="1 3">MAFF212428</strain>
    </source>
</reference>
<organism evidence="2 4">
    <name type="scientific">Pseudomonas brassicae</name>
    <dbReference type="NCBI Taxonomy" id="2708063"/>
    <lineage>
        <taxon>Bacteria</taxon>
        <taxon>Pseudomonadati</taxon>
        <taxon>Pseudomonadota</taxon>
        <taxon>Gammaproteobacteria</taxon>
        <taxon>Pseudomonadales</taxon>
        <taxon>Pseudomonadaceae</taxon>
        <taxon>Pseudomonas</taxon>
    </lineage>
</organism>
<proteinExistence type="predicted"/>
<accession>A0A6B3NWQ7</accession>
<evidence type="ECO:0000313" key="4">
    <source>
        <dbReference type="Proteomes" id="UP000482634"/>
    </source>
</evidence>
<accession>A0A6M0D0K3</accession>
<dbReference type="EMBL" id="JAAHBU010000290">
    <property type="protein sequence ID" value="NER65561.1"/>
    <property type="molecule type" value="Genomic_DNA"/>
</dbReference>
<feature type="non-terminal residue" evidence="2">
    <location>
        <position position="117"/>
    </location>
</feature>
<dbReference type="EMBL" id="JAAHBV010000515">
    <property type="protein sequence ID" value="NER61714.1"/>
    <property type="molecule type" value="Genomic_DNA"/>
</dbReference>
<dbReference type="Proteomes" id="UP000480410">
    <property type="component" value="Unassembled WGS sequence"/>
</dbReference>
<comment type="caution">
    <text evidence="2">The sequence shown here is derived from an EMBL/GenBank/DDBJ whole genome shotgun (WGS) entry which is preliminary data.</text>
</comment>